<keyword evidence="4" id="KW-0328">Glycosyltransferase</keyword>
<dbReference type="Gene3D" id="3.40.50.150">
    <property type="entry name" value="Vaccinia Virus protein VP39"/>
    <property type="match status" value="1"/>
</dbReference>
<dbReference type="EMBL" id="BMXS01000009">
    <property type="protein sequence ID" value="GGX92638.1"/>
    <property type="molecule type" value="Genomic_DNA"/>
</dbReference>
<dbReference type="SUPFAM" id="SSF53756">
    <property type="entry name" value="UDP-Glycosyltransferase/glycogen phosphorylase"/>
    <property type="match status" value="1"/>
</dbReference>
<dbReference type="Gene3D" id="3.40.50.11380">
    <property type="match status" value="1"/>
</dbReference>
<organism evidence="11 12">
    <name type="scientific">Litchfieldella qijiaojingensis</name>
    <dbReference type="NCBI Taxonomy" id="980347"/>
    <lineage>
        <taxon>Bacteria</taxon>
        <taxon>Pseudomonadati</taxon>
        <taxon>Pseudomonadota</taxon>
        <taxon>Gammaproteobacteria</taxon>
        <taxon>Oceanospirillales</taxon>
        <taxon>Halomonadaceae</taxon>
        <taxon>Litchfieldella</taxon>
    </lineage>
</organism>
<evidence type="ECO:0000256" key="9">
    <source>
        <dbReference type="SAM" id="MobiDB-lite"/>
    </source>
</evidence>
<feature type="repeat" description="TPR" evidence="8">
    <location>
        <begin position="60"/>
        <end position="93"/>
    </location>
</feature>
<dbReference type="InterPro" id="IPR019734">
    <property type="entry name" value="TPR_rpt"/>
</dbReference>
<evidence type="ECO:0000256" key="2">
    <source>
        <dbReference type="ARBA" id="ARBA00005386"/>
    </source>
</evidence>
<feature type="domain" description="O-GlcNAc transferase C-terminal" evidence="10">
    <location>
        <begin position="445"/>
        <end position="625"/>
    </location>
</feature>
<gene>
    <name evidence="11" type="ORF">GCM10007160_20170</name>
</gene>
<dbReference type="Gene3D" id="3.40.50.2000">
    <property type="entry name" value="Glycogen Phosphorylase B"/>
    <property type="match status" value="1"/>
</dbReference>
<evidence type="ECO:0000256" key="5">
    <source>
        <dbReference type="ARBA" id="ARBA00022679"/>
    </source>
</evidence>
<evidence type="ECO:0000313" key="11">
    <source>
        <dbReference type="EMBL" id="GGX92638.1"/>
    </source>
</evidence>
<dbReference type="EC" id="2.4.1.255" evidence="3"/>
<keyword evidence="6" id="KW-0677">Repeat</keyword>
<dbReference type="Gene3D" id="1.25.40.10">
    <property type="entry name" value="Tetratricopeptide repeat domain"/>
    <property type="match status" value="1"/>
</dbReference>
<dbReference type="Proteomes" id="UP000653056">
    <property type="component" value="Unassembled WGS sequence"/>
</dbReference>
<name>A0ABQ2YUG6_9GAMM</name>
<proteinExistence type="inferred from homology"/>
<sequence length="1169" mass="131468">MARKTSRQPARRGAGHQQKAAREVKIEARAKEFLSHYQRRDFPAALAIAKSMTSDFPYALFGWKALGTCLMESGDPSEAIFPLQQALKIKPDDLETHTNIGKAYQKLGRFDDALEHLEKALAISPGDYHANLRISDIYKEKEQHSYAIKHLDKSIESNPDAVLSQLRKANALVETREYDQALTILEPLVKKHGNNASIHSNLANLYGTMGRFEEAEKHYITAIGLMPGHHLAFSNYFFTAHYNPAHSADDLFDIASEWRGKYAPSPRPQRPVTAKSKNKKLRIGLVSSGLRSHPVGQMITGGLENLNKHDISLYAYSDKLANDHIAKRIQGIVDSWEDVLHLSDEALADKIRHDEIDILIDMTGHTAGNRLMAMSREPAPLIIKWVGGLFNTVGLEAFDYLISDHIETPEGVDDYYLEKLVRLPDDYICYTPPDYAPSVGRLPALSNGYVTFGCFNNPAKVNEKLLEEWAKLMHRVPGSRLVLKGGQYTNTHYCESIYTILEGHDIIRERVILEGPVKHKALLEAYNRIDIALDPWPYSGGLTTCEAMLMGVPVVTMPGPTFAGRHSATHLVNAGMPELVVNSWEEYRERVLELAGDLQSLNTIRQHLREVLLQSPVCDAPRFAQHFTVAMRGIWQRYCEGKAPAALTFNKEGNACFEGESHPVEVQHPEQQKQNDDFQWKFEGKIIAIDNSGQLLRHDTVRQMLQQKTMELIAFDPASQALNNALRQQEGVHYYPNASLGDGLPGTLYACLDPVLSATLKPLGESHVPEDEAKGSQVLTQIPISTIALDKIEGLPSVDWLVLDAKNDSVAILEHGEQALKDTLLIQARVAFQPNYDCQPNLAELSHWASRHGFQFYRLNEPDYRSHLPDRDDLQQHQATELESADALFIPSHQRMESLNDNQRVKLAFILSSKFGVHDLTYQLLCQVDEEKAENYLKAQGYLASPVAKEKVSSNQELSSFQHSHEIGVVKSQEGGTIELPSAPFMSDNERALFRKQLEIANHYFEFGSGGSTVWAVEQGLTVHGVESDEKWVNALKVKLGDNCQVRAVDIGPTREWGYPVSTASRDKFPTYSRAIHEHDTAFDLILVDGRFRVACTLSAIEHILTRNQDSGKTRIFIHDFWNRPQYHAVLEFLEPLESSETAGVFLIKDNVDMDKLGRLWQEYSYQPA</sequence>
<comment type="pathway">
    <text evidence="1">Protein modification; protein glycosylation.</text>
</comment>
<dbReference type="PROSITE" id="PS50005">
    <property type="entry name" value="TPR"/>
    <property type="match status" value="3"/>
</dbReference>
<keyword evidence="7 8" id="KW-0802">TPR repeat</keyword>
<evidence type="ECO:0000256" key="8">
    <source>
        <dbReference type="PROSITE-ProRule" id="PRU00339"/>
    </source>
</evidence>
<evidence type="ECO:0000256" key="1">
    <source>
        <dbReference type="ARBA" id="ARBA00004922"/>
    </source>
</evidence>
<dbReference type="InterPro" id="IPR029063">
    <property type="entry name" value="SAM-dependent_MTases_sf"/>
</dbReference>
<dbReference type="PROSITE" id="PS50293">
    <property type="entry name" value="TPR_REGION"/>
    <property type="match status" value="1"/>
</dbReference>
<comment type="similarity">
    <text evidence="2">Belongs to the glycosyltransferase 41 family. O-GlcNAc transferase subfamily.</text>
</comment>
<evidence type="ECO:0000256" key="3">
    <source>
        <dbReference type="ARBA" id="ARBA00011970"/>
    </source>
</evidence>
<comment type="caution">
    <text evidence="11">The sequence shown here is derived from an EMBL/GenBank/DDBJ whole genome shotgun (WGS) entry which is preliminary data.</text>
</comment>
<feature type="region of interest" description="Disordered" evidence="9">
    <location>
        <begin position="1"/>
        <end position="22"/>
    </location>
</feature>
<dbReference type="InterPro" id="IPR011990">
    <property type="entry name" value="TPR-like_helical_dom_sf"/>
</dbReference>
<dbReference type="SUPFAM" id="SSF48452">
    <property type="entry name" value="TPR-like"/>
    <property type="match status" value="1"/>
</dbReference>
<evidence type="ECO:0000256" key="4">
    <source>
        <dbReference type="ARBA" id="ARBA00022676"/>
    </source>
</evidence>
<accession>A0ABQ2YUG6</accession>
<keyword evidence="5" id="KW-0808">Transferase</keyword>
<evidence type="ECO:0000313" key="12">
    <source>
        <dbReference type="Proteomes" id="UP000653056"/>
    </source>
</evidence>
<dbReference type="Pfam" id="PF13844">
    <property type="entry name" value="Glyco_transf_41"/>
    <property type="match status" value="2"/>
</dbReference>
<protein>
    <recommendedName>
        <fullName evidence="3">protein O-GlcNAc transferase</fullName>
        <ecNumber evidence="3">2.4.1.255</ecNumber>
    </recommendedName>
</protein>
<evidence type="ECO:0000256" key="7">
    <source>
        <dbReference type="ARBA" id="ARBA00022803"/>
    </source>
</evidence>
<evidence type="ECO:0000259" key="10">
    <source>
        <dbReference type="Pfam" id="PF13844"/>
    </source>
</evidence>
<evidence type="ECO:0000256" key="6">
    <source>
        <dbReference type="ARBA" id="ARBA00022737"/>
    </source>
</evidence>
<dbReference type="InterPro" id="IPR051939">
    <property type="entry name" value="Glycosyltr_41/O-GlcNAc_trsf"/>
</dbReference>
<dbReference type="Pfam" id="PF00515">
    <property type="entry name" value="TPR_1"/>
    <property type="match status" value="1"/>
</dbReference>
<feature type="domain" description="O-GlcNAc transferase C-terminal" evidence="10">
    <location>
        <begin position="274"/>
        <end position="427"/>
    </location>
</feature>
<dbReference type="PANTHER" id="PTHR44835">
    <property type="entry name" value="UDP-N-ACETYLGLUCOSAMINE--PEPTIDE N-ACETYLGLUCOSAMINYLTRANSFERASE SPINDLY-RELATED"/>
    <property type="match status" value="1"/>
</dbReference>
<dbReference type="SMART" id="SM00028">
    <property type="entry name" value="TPR"/>
    <property type="match status" value="5"/>
</dbReference>
<dbReference type="InterPro" id="IPR029489">
    <property type="entry name" value="OGT/SEC/SPY_C"/>
</dbReference>
<feature type="repeat" description="TPR" evidence="8">
    <location>
        <begin position="196"/>
        <end position="229"/>
    </location>
</feature>
<feature type="repeat" description="TPR" evidence="8">
    <location>
        <begin position="94"/>
        <end position="127"/>
    </location>
</feature>
<reference evidence="12" key="1">
    <citation type="journal article" date="2019" name="Int. J. Syst. Evol. Microbiol.">
        <title>The Global Catalogue of Microorganisms (GCM) 10K type strain sequencing project: providing services to taxonomists for standard genome sequencing and annotation.</title>
        <authorList>
            <consortium name="The Broad Institute Genomics Platform"/>
            <consortium name="The Broad Institute Genome Sequencing Center for Infectious Disease"/>
            <person name="Wu L."/>
            <person name="Ma J."/>
        </authorList>
    </citation>
    <scope>NUCLEOTIDE SEQUENCE [LARGE SCALE GENOMIC DNA]</scope>
    <source>
        <strain evidence="12">KCTC 22228</strain>
    </source>
</reference>
<dbReference type="RefSeq" id="WP_189468761.1">
    <property type="nucleotide sequence ID" value="NZ_BMXS01000009.1"/>
</dbReference>
<feature type="compositionally biased region" description="Basic residues" evidence="9">
    <location>
        <begin position="1"/>
        <end position="14"/>
    </location>
</feature>
<keyword evidence="12" id="KW-1185">Reference proteome</keyword>
<dbReference type="Pfam" id="PF13432">
    <property type="entry name" value="TPR_16"/>
    <property type="match status" value="1"/>
</dbReference>
<dbReference type="PANTHER" id="PTHR44835:SF1">
    <property type="entry name" value="PROTEIN O-GLCNAC TRANSFERASE"/>
    <property type="match status" value="1"/>
</dbReference>